<name>A0A853CEM9_9ACTN</name>
<accession>A0A853CEM9</accession>
<sequence>MPLRSVEAATRDDAIAAAREQFGATARVVGVRRVRSGGVLGFFATERYVAEVDPDALARPKRPAPRTPASRTPQSDLPLEERARAAAASIARLAAAAEDPVDEVADLLGADGPAEPLPTYTRSAFQRAAAESAKKSAVAPAAAAAKKATRAFTPERAFSPEPVKPVVPVHEWPTVETDDEGPVISGSGASSAPSPFTAALARMVSGDREVRQAVQEALEEPAVETAPEPADEHRDHEPSRPNWAAIVRAAEKTAQSGAQHQEEEPVDEHEEQSPGVRPMVFPTWAAEAPVAEAPAPAPAPVVEEPAPSSSPREEVIADILRAALAQGQSDEALADILRTVLAGSSPAAVEAPLPAAAAAETFAEPFSEPVVESFVEPVVETSWEPAPEPAVEPQPLWGDPAPAAPVWTEAAPVEAEPTWTDVTPDEPIFAEVVLHEPAAPVAAPPVVEVPVEVVPVAVAPEPVAIAEPVEEPVVELPMPPLARTASDPAPMQMDATTVMSPLSLLPPLSGRRGGLPPVPPSASRASASAATPRPTTPETAPMPAPAAPLATVVRLPFAPLPDADYVEPGEPAAPVAEVEVEVEETPMSQPVLVEPVVVAAPVIEAAAVEAPAVEAPALPATAPVPAAAPSGDLVTRLVSFGLTEQLLGAGFAADAAAHGTYAALTAALAVRLPAAPQLPTGPGEVLFLVGPGVETLRAARSLAASLRLDPERVLWATRGDLAALAPKGNRITTLDAAIGRRQDAERSGTMTIVAVDAPLRTDAYWMSQMLAIWSPTAVWAVVEATRKPEDLEQWLGGLPRADALVVQDADLSVDPAAVLARVDTPVALLDGVPATAHRWASVLCERLETLQA</sequence>
<feature type="region of interest" description="Disordered" evidence="1">
    <location>
        <begin position="210"/>
        <end position="276"/>
    </location>
</feature>
<protein>
    <recommendedName>
        <fullName evidence="4">Meckel syndrome type 1 protein</fullName>
    </recommendedName>
</protein>
<feature type="region of interest" description="Disordered" evidence="1">
    <location>
        <begin position="56"/>
        <end position="83"/>
    </location>
</feature>
<reference evidence="2 3" key="1">
    <citation type="submission" date="2020-07" db="EMBL/GenBank/DDBJ databases">
        <title>Sequencing the genomes of 1000 actinobacteria strains.</title>
        <authorList>
            <person name="Klenk H.-P."/>
        </authorList>
    </citation>
    <scope>NUCLEOTIDE SEQUENCE [LARGE SCALE GENOMIC DNA]</scope>
    <source>
        <strain evidence="2 3">DSM 104001</strain>
    </source>
</reference>
<evidence type="ECO:0000313" key="2">
    <source>
        <dbReference type="EMBL" id="NYJ06314.1"/>
    </source>
</evidence>
<dbReference type="EMBL" id="JACBZT010000001">
    <property type="protein sequence ID" value="NYJ06314.1"/>
    <property type="molecule type" value="Genomic_DNA"/>
</dbReference>
<organism evidence="2 3">
    <name type="scientific">Petropleomorpha daqingensis</name>
    <dbReference type="NCBI Taxonomy" id="2026353"/>
    <lineage>
        <taxon>Bacteria</taxon>
        <taxon>Bacillati</taxon>
        <taxon>Actinomycetota</taxon>
        <taxon>Actinomycetes</taxon>
        <taxon>Geodermatophilales</taxon>
        <taxon>Geodermatophilaceae</taxon>
        <taxon>Petropleomorpha</taxon>
    </lineage>
</organism>
<comment type="caution">
    <text evidence="2">The sequence shown here is derived from an EMBL/GenBank/DDBJ whole genome shotgun (WGS) entry which is preliminary data.</text>
</comment>
<feature type="compositionally biased region" description="Low complexity" evidence="1">
    <location>
        <begin position="521"/>
        <end position="539"/>
    </location>
</feature>
<evidence type="ECO:0008006" key="4">
    <source>
        <dbReference type="Google" id="ProtNLM"/>
    </source>
</evidence>
<gene>
    <name evidence="2" type="ORF">GGQ55_002592</name>
</gene>
<dbReference type="Proteomes" id="UP000541969">
    <property type="component" value="Unassembled WGS sequence"/>
</dbReference>
<evidence type="ECO:0000256" key="1">
    <source>
        <dbReference type="SAM" id="MobiDB-lite"/>
    </source>
</evidence>
<feature type="compositionally biased region" description="Basic and acidic residues" evidence="1">
    <location>
        <begin position="230"/>
        <end position="239"/>
    </location>
</feature>
<evidence type="ECO:0000313" key="3">
    <source>
        <dbReference type="Proteomes" id="UP000541969"/>
    </source>
</evidence>
<proteinExistence type="predicted"/>
<feature type="region of interest" description="Disordered" evidence="1">
    <location>
        <begin position="507"/>
        <end position="543"/>
    </location>
</feature>
<keyword evidence="3" id="KW-1185">Reference proteome</keyword>
<dbReference type="AlphaFoldDB" id="A0A853CEM9"/>
<dbReference type="RefSeq" id="WP_179717341.1">
    <property type="nucleotide sequence ID" value="NZ_JACBZT010000001.1"/>
</dbReference>